<dbReference type="InterPro" id="IPR052579">
    <property type="entry name" value="Zinc_finger_SWIM"/>
</dbReference>
<dbReference type="Proteomes" id="UP000008909">
    <property type="component" value="Unassembled WGS sequence"/>
</dbReference>
<dbReference type="Pfam" id="PF21056">
    <property type="entry name" value="ZSWIM1-3_RNaseH-like"/>
    <property type="match status" value="1"/>
</dbReference>
<gene>
    <name evidence="2" type="ORF">CLF_111474</name>
</gene>
<keyword evidence="3" id="KW-1185">Reference proteome</keyword>
<sequence length="489" mass="56041">MASKVAAQAFVEKFRAVSFSSFTAFENALNQYMKKNYVVLMRSSSSRSTNAVLRYEWVYYKCCRYKLYTSLITDGMGIRRPVMYAFVESEQFASLRKLFGLFKEMMAEHHPVGTFVMDKLAVQMRAARVVFGCDVTFCYFHIRTATRKRVCIIFYPCIFGRRHTLQTADTFHRVARLDNAVQFQQGLQLLRRTDPRFVSHLTARWLYITPKWAVRAQSGIVHCCGVANYLGNAKGRLKDRVHHADKLELAIQKVSRQAEWLMRELEMHTSYHCEKRGQSVPNSKNIPFFLACFPIHQRWLSDYSLPEKAVLLTLVPKPPPTTFDALRKQLNRVVDKLQGLESRRATASYGGLGTHVNFCVFCDRPTTTSDRWCATDSVSYLADCYDSELRPLCGDAPQACPKASGPSRKRKGVLATRSAKRASYDVDLYRSAESQHSVLRKCVCVFGSEEELPDSQIVMNTCFRRITVYECFHSECSAIVQAFENNFPE</sequence>
<dbReference type="PANTHER" id="PTHR31569:SF4">
    <property type="entry name" value="SWIM-TYPE DOMAIN-CONTAINING PROTEIN"/>
    <property type="match status" value="1"/>
</dbReference>
<dbReference type="AlphaFoldDB" id="G7YUY5"/>
<accession>G7YUY5</accession>
<evidence type="ECO:0000313" key="3">
    <source>
        <dbReference type="Proteomes" id="UP000008909"/>
    </source>
</evidence>
<protein>
    <recommendedName>
        <fullName evidence="1">ZSWIM1/3 RNaseH-like domain-containing protein</fullName>
    </recommendedName>
</protein>
<dbReference type="EMBL" id="DF144368">
    <property type="protein sequence ID" value="GAA56765.1"/>
    <property type="molecule type" value="Genomic_DNA"/>
</dbReference>
<name>G7YUY5_CLOSI</name>
<feature type="domain" description="ZSWIM1/3 RNaseH-like" evidence="1">
    <location>
        <begin position="62"/>
        <end position="128"/>
    </location>
</feature>
<dbReference type="InterPro" id="IPR048324">
    <property type="entry name" value="ZSWIM1-3_RNaseH-like"/>
</dbReference>
<reference key="2">
    <citation type="submission" date="2011-10" db="EMBL/GenBank/DDBJ databases">
        <title>The genome and transcriptome sequence of Clonorchis sinensis provide insights into the carcinogenic liver fluke.</title>
        <authorList>
            <person name="Wang X."/>
            <person name="Huang Y."/>
            <person name="Chen W."/>
            <person name="Liu H."/>
            <person name="Guo L."/>
            <person name="Chen Y."/>
            <person name="Luo F."/>
            <person name="Zhou W."/>
            <person name="Sun J."/>
            <person name="Mao Q."/>
            <person name="Liang P."/>
            <person name="Zhou C."/>
            <person name="Tian Y."/>
            <person name="Men J."/>
            <person name="Lv X."/>
            <person name="Huang L."/>
            <person name="Zhou J."/>
            <person name="Hu Y."/>
            <person name="Li R."/>
            <person name="Zhang F."/>
            <person name="Lei H."/>
            <person name="Li X."/>
            <person name="Hu X."/>
            <person name="Liang C."/>
            <person name="Xu J."/>
            <person name="Wu Z."/>
            <person name="Yu X."/>
        </authorList>
    </citation>
    <scope>NUCLEOTIDE SEQUENCE</scope>
    <source>
        <strain>Henan</strain>
    </source>
</reference>
<organism evidence="2 3">
    <name type="scientific">Clonorchis sinensis</name>
    <name type="common">Chinese liver fluke</name>
    <dbReference type="NCBI Taxonomy" id="79923"/>
    <lineage>
        <taxon>Eukaryota</taxon>
        <taxon>Metazoa</taxon>
        <taxon>Spiralia</taxon>
        <taxon>Lophotrochozoa</taxon>
        <taxon>Platyhelminthes</taxon>
        <taxon>Trematoda</taxon>
        <taxon>Digenea</taxon>
        <taxon>Opisthorchiida</taxon>
        <taxon>Opisthorchiata</taxon>
        <taxon>Opisthorchiidae</taxon>
        <taxon>Clonorchis</taxon>
    </lineage>
</organism>
<evidence type="ECO:0000259" key="1">
    <source>
        <dbReference type="Pfam" id="PF21056"/>
    </source>
</evidence>
<dbReference type="PANTHER" id="PTHR31569">
    <property type="entry name" value="SWIM-TYPE DOMAIN-CONTAINING PROTEIN"/>
    <property type="match status" value="1"/>
</dbReference>
<proteinExistence type="predicted"/>
<reference evidence="2" key="1">
    <citation type="journal article" date="2011" name="Genome Biol.">
        <title>The draft genome of the carcinogenic human liver fluke Clonorchis sinensis.</title>
        <authorList>
            <person name="Wang X."/>
            <person name="Chen W."/>
            <person name="Huang Y."/>
            <person name="Sun J."/>
            <person name="Men J."/>
            <person name="Liu H."/>
            <person name="Luo F."/>
            <person name="Guo L."/>
            <person name="Lv X."/>
            <person name="Deng C."/>
            <person name="Zhou C."/>
            <person name="Fan Y."/>
            <person name="Li X."/>
            <person name="Huang L."/>
            <person name="Hu Y."/>
            <person name="Liang C."/>
            <person name="Hu X."/>
            <person name="Xu J."/>
            <person name="Yu X."/>
        </authorList>
    </citation>
    <scope>NUCLEOTIDE SEQUENCE [LARGE SCALE GENOMIC DNA]</scope>
    <source>
        <strain evidence="2">Henan</strain>
    </source>
</reference>
<evidence type="ECO:0000313" key="2">
    <source>
        <dbReference type="EMBL" id="GAA56765.1"/>
    </source>
</evidence>